<evidence type="ECO:0000256" key="7">
    <source>
        <dbReference type="PROSITE-ProRule" id="PRU00703"/>
    </source>
</evidence>
<dbReference type="Gene3D" id="3.10.580.10">
    <property type="entry name" value="CBS-domain"/>
    <property type="match status" value="1"/>
</dbReference>
<evidence type="ECO:0000256" key="5">
    <source>
        <dbReference type="ARBA" id="ARBA00023122"/>
    </source>
</evidence>
<evidence type="ECO:0000256" key="9">
    <source>
        <dbReference type="SAM" id="Phobius"/>
    </source>
</evidence>
<organism evidence="12 13">
    <name type="scientific">Putridiphycobacter roseus</name>
    <dbReference type="NCBI Taxonomy" id="2219161"/>
    <lineage>
        <taxon>Bacteria</taxon>
        <taxon>Pseudomonadati</taxon>
        <taxon>Bacteroidota</taxon>
        <taxon>Flavobacteriia</taxon>
        <taxon>Flavobacteriales</taxon>
        <taxon>Crocinitomicaceae</taxon>
        <taxon>Putridiphycobacter</taxon>
    </lineage>
</organism>
<dbReference type="OrthoDB" id="9798188at2"/>
<feature type="transmembrane region" description="Helical" evidence="9">
    <location>
        <begin position="55"/>
        <end position="73"/>
    </location>
</feature>
<evidence type="ECO:0000313" key="12">
    <source>
        <dbReference type="EMBL" id="PZE16664.1"/>
    </source>
</evidence>
<dbReference type="EMBL" id="QKSB01000007">
    <property type="protein sequence ID" value="PZE16664.1"/>
    <property type="molecule type" value="Genomic_DNA"/>
</dbReference>
<dbReference type="InterPro" id="IPR002550">
    <property type="entry name" value="CNNM"/>
</dbReference>
<evidence type="ECO:0000256" key="3">
    <source>
        <dbReference type="ARBA" id="ARBA00022737"/>
    </source>
</evidence>
<dbReference type="InterPro" id="IPR046342">
    <property type="entry name" value="CBS_dom_sf"/>
</dbReference>
<evidence type="ECO:0000256" key="4">
    <source>
        <dbReference type="ARBA" id="ARBA00022989"/>
    </source>
</evidence>
<keyword evidence="5 7" id="KW-0129">CBS domain</keyword>
<evidence type="ECO:0000256" key="2">
    <source>
        <dbReference type="ARBA" id="ARBA00022692"/>
    </source>
</evidence>
<feature type="transmembrane region" description="Helical" evidence="9">
    <location>
        <begin position="126"/>
        <end position="148"/>
    </location>
</feature>
<dbReference type="SMART" id="SM01091">
    <property type="entry name" value="CorC_HlyC"/>
    <property type="match status" value="1"/>
</dbReference>
<dbReference type="Pfam" id="PF01595">
    <property type="entry name" value="CNNM"/>
    <property type="match status" value="1"/>
</dbReference>
<dbReference type="PROSITE" id="PS51846">
    <property type="entry name" value="CNNM"/>
    <property type="match status" value="1"/>
</dbReference>
<keyword evidence="13" id="KW-1185">Reference proteome</keyword>
<name>A0A2W1MZ46_9FLAO</name>
<proteinExistence type="predicted"/>
<dbReference type="InterPro" id="IPR000644">
    <property type="entry name" value="CBS_dom"/>
</dbReference>
<evidence type="ECO:0000256" key="6">
    <source>
        <dbReference type="ARBA" id="ARBA00023136"/>
    </source>
</evidence>
<feature type="domain" description="CNNM transmembrane" evidence="11">
    <location>
        <begin position="1"/>
        <end position="192"/>
    </location>
</feature>
<feature type="domain" description="CBS" evidence="10">
    <location>
        <begin position="267"/>
        <end position="330"/>
    </location>
</feature>
<dbReference type="RefSeq" id="WP_111063690.1">
    <property type="nucleotide sequence ID" value="NZ_JBHUCU010000017.1"/>
</dbReference>
<dbReference type="CDD" id="cd04590">
    <property type="entry name" value="CBS_pair_CorC_HlyC_assoc"/>
    <property type="match status" value="1"/>
</dbReference>
<protein>
    <submittedName>
        <fullName evidence="12">Hemolysin</fullName>
    </submittedName>
</protein>
<feature type="transmembrane region" description="Helical" evidence="9">
    <location>
        <begin position="85"/>
        <end position="106"/>
    </location>
</feature>
<dbReference type="SUPFAM" id="SSF54631">
    <property type="entry name" value="CBS-domain pair"/>
    <property type="match status" value="1"/>
</dbReference>
<dbReference type="PANTHER" id="PTHR22777:SF17">
    <property type="entry name" value="UPF0053 PROTEIN SLL0260"/>
    <property type="match status" value="1"/>
</dbReference>
<evidence type="ECO:0000256" key="8">
    <source>
        <dbReference type="PROSITE-ProRule" id="PRU01193"/>
    </source>
</evidence>
<keyword evidence="4 8" id="KW-1133">Transmembrane helix</keyword>
<dbReference type="PROSITE" id="PS51371">
    <property type="entry name" value="CBS"/>
    <property type="match status" value="1"/>
</dbReference>
<dbReference type="InterPro" id="IPR016169">
    <property type="entry name" value="FAD-bd_PCMH_sub2"/>
</dbReference>
<dbReference type="Gene3D" id="3.30.465.10">
    <property type="match status" value="1"/>
</dbReference>
<dbReference type="SUPFAM" id="SSF56176">
    <property type="entry name" value="FAD-binding/transporter-associated domain-like"/>
    <property type="match status" value="1"/>
</dbReference>
<dbReference type="PANTHER" id="PTHR22777">
    <property type="entry name" value="HEMOLYSIN-RELATED"/>
    <property type="match status" value="1"/>
</dbReference>
<reference evidence="12 13" key="1">
    <citation type="submission" date="2018-06" db="EMBL/GenBank/DDBJ databases">
        <title>The draft genome sequence of Crocinitomix sp. SM1701.</title>
        <authorList>
            <person name="Zhang X."/>
        </authorList>
    </citation>
    <scope>NUCLEOTIDE SEQUENCE [LARGE SCALE GENOMIC DNA]</scope>
    <source>
        <strain evidence="12 13">SM1701</strain>
    </source>
</reference>
<comment type="caution">
    <text evidence="12">The sequence shown here is derived from an EMBL/GenBank/DDBJ whole genome shotgun (WGS) entry which is preliminary data.</text>
</comment>
<dbReference type="InterPro" id="IPR005170">
    <property type="entry name" value="Transptr-assoc_dom"/>
</dbReference>
<keyword evidence="3" id="KW-0677">Repeat</keyword>
<dbReference type="GO" id="GO:0050660">
    <property type="term" value="F:flavin adenine dinucleotide binding"/>
    <property type="evidence" value="ECO:0007669"/>
    <property type="project" value="InterPro"/>
</dbReference>
<evidence type="ECO:0000313" key="13">
    <source>
        <dbReference type="Proteomes" id="UP000249248"/>
    </source>
</evidence>
<dbReference type="Pfam" id="PF00571">
    <property type="entry name" value="CBS"/>
    <property type="match status" value="2"/>
</dbReference>
<dbReference type="GO" id="GO:0005886">
    <property type="term" value="C:plasma membrane"/>
    <property type="evidence" value="ECO:0007669"/>
    <property type="project" value="TreeGrafter"/>
</dbReference>
<evidence type="ECO:0000259" key="11">
    <source>
        <dbReference type="PROSITE" id="PS51846"/>
    </source>
</evidence>
<sequence length="415" mass="47404">MISIIILISLIASAFFSGMEIAFISANRLKIELEKNNGALSGRVLSYFVRNESNFISTMLLGNNIALVVYGIYMAKALAPSLESIYPNQAFILISQTIISTLIVLVTAEFLPKAIFRINPNWSLTFFSFPLFLIYWILIIPSFVTTYISRLFLKIFGVNIENTKQAFSKVDLDDYVRDISDRMENEFEMENEIQILQNALAFSTTKARDCMVPRTEITAVNIEISIEELKTRFIETGFSKILVYRDSIDNLIGYVHSYELFKKPIAITQILLPISIVPEAILIKILLEQFTAQKRSVAVVVDEFGGTSGMITVEDIIEEIFGEIEDEHDSDILIEEQIDENTYLFSARIEIGTLNDRYNFNFEEMDEYETLGGLIYNELEEIPEKGTKFVYKNYLIVIEEVSSNKVELVKVKIDN</sequence>
<dbReference type="InterPro" id="IPR036318">
    <property type="entry name" value="FAD-bd_PCMH-like_sf"/>
</dbReference>
<gene>
    <name evidence="12" type="ORF">DNU06_12480</name>
</gene>
<dbReference type="Pfam" id="PF03471">
    <property type="entry name" value="CorC_HlyC"/>
    <property type="match status" value="1"/>
</dbReference>
<dbReference type="Proteomes" id="UP000249248">
    <property type="component" value="Unassembled WGS sequence"/>
</dbReference>
<evidence type="ECO:0000256" key="1">
    <source>
        <dbReference type="ARBA" id="ARBA00004141"/>
    </source>
</evidence>
<comment type="subcellular location">
    <subcellularLocation>
        <location evidence="1">Membrane</location>
        <topology evidence="1">Multi-pass membrane protein</topology>
    </subcellularLocation>
</comment>
<evidence type="ECO:0000259" key="10">
    <source>
        <dbReference type="PROSITE" id="PS51371"/>
    </source>
</evidence>
<accession>A0A2W1MZ46</accession>
<keyword evidence="6 8" id="KW-0472">Membrane</keyword>
<dbReference type="InterPro" id="IPR044751">
    <property type="entry name" value="Ion_transp-like_CBS"/>
</dbReference>
<dbReference type="AlphaFoldDB" id="A0A2W1MZ46"/>
<keyword evidence="2 8" id="KW-0812">Transmembrane</keyword>